<dbReference type="RefSeq" id="WP_163386648.1">
    <property type="nucleotide sequence ID" value="NZ_JAUFQS010000005.1"/>
</dbReference>
<sequence>MAQRGIVGFFCFLLICFALQNESRAQFRQLPVSLRQAEKKPVSSQLRVQQETPSLPFWDDFSSGKISESKWLSKGAIHSYTIGNNPPSVGMVFLDGMDDAGNPYSRSRLENGEGDELQSLPLDLSGLDAEDQNSVFISFFWQAGGKGEMPDSQDALILSFLDGEGNWISAWTQEGGEELGAEGFQQAILPVPPEFQHANFQFKFTHSGRLSGPFDTWVLDYILLNKGREEQDLFTNDRSLTRLPGSPFSPYYAIPYFEFNPELISGTIQNQFNNLGNRFRAMEYTVELRDLTTGNLVARPDQNTPVNPVAQAGERRDFFSTLPEDLDLIADNAFDLEVFVQLLAGDDFLVASVEGQDTLFHEGVDFRINDTISTVIPFRDYYAYDNGHADYAAGINQRGGMLALEYQALNPGYLSGISINFTNLAQRGNAIELMVWDSLENEPLLREEVLIPEGDGLASFAYFPIDTNILVQDTFYVGFAQYSNEYLYVGLDKSGDTGERVYFNVLGSWQQNEEVSGNLMIRPHLSQTPVQVEPEEIDSQVRIYPNPVEDRLLISGQVNGIEVFDFQGRLIKVPQEGDKNGKMLNFTGIQKGMYLIKFTQAGRAVTKRIIVR</sequence>
<dbReference type="NCBIfam" id="TIGR04183">
    <property type="entry name" value="Por_Secre_tail"/>
    <property type="match status" value="1"/>
</dbReference>
<keyword evidence="3" id="KW-1185">Reference proteome</keyword>
<dbReference type="Pfam" id="PF18962">
    <property type="entry name" value="Por_Secre_tail"/>
    <property type="match status" value="1"/>
</dbReference>
<dbReference type="Gene3D" id="2.60.120.260">
    <property type="entry name" value="Galactose-binding domain-like"/>
    <property type="match status" value="1"/>
</dbReference>
<evidence type="ECO:0000259" key="1">
    <source>
        <dbReference type="Pfam" id="PF18962"/>
    </source>
</evidence>
<reference evidence="3" key="1">
    <citation type="journal article" date="2019" name="Int. J. Syst. Evol. Microbiol.">
        <title>The Global Catalogue of Microorganisms (GCM) 10K type strain sequencing project: providing services to taxonomists for standard genome sequencing and annotation.</title>
        <authorList>
            <consortium name="The Broad Institute Genomics Platform"/>
            <consortium name="The Broad Institute Genome Sequencing Center for Infectious Disease"/>
            <person name="Wu L."/>
            <person name="Ma J."/>
        </authorList>
    </citation>
    <scope>NUCLEOTIDE SEQUENCE [LARGE SCALE GENOMIC DNA]</scope>
    <source>
        <strain evidence="3">CECT 7706</strain>
    </source>
</reference>
<dbReference type="EMBL" id="JAUFQS010000005">
    <property type="protein sequence ID" value="MDN3687385.1"/>
    <property type="molecule type" value="Genomic_DNA"/>
</dbReference>
<feature type="domain" description="Secretion system C-terminal sorting" evidence="1">
    <location>
        <begin position="543"/>
        <end position="611"/>
    </location>
</feature>
<evidence type="ECO:0000313" key="2">
    <source>
        <dbReference type="EMBL" id="MDN3687385.1"/>
    </source>
</evidence>
<evidence type="ECO:0000313" key="3">
    <source>
        <dbReference type="Proteomes" id="UP001236663"/>
    </source>
</evidence>
<name>A0ABT8C3N6_9BACT</name>
<protein>
    <submittedName>
        <fullName evidence="2">T9SS type A sorting domain-containing protein</fullName>
    </submittedName>
</protein>
<dbReference type="InterPro" id="IPR026444">
    <property type="entry name" value="Secre_tail"/>
</dbReference>
<proteinExistence type="predicted"/>
<gene>
    <name evidence="2" type="ORF">QWZ15_06070</name>
</gene>
<organism evidence="2 3">
    <name type="scientific">Cyclobacterium jeungdonense</name>
    <dbReference type="NCBI Taxonomy" id="708087"/>
    <lineage>
        <taxon>Bacteria</taxon>
        <taxon>Pseudomonadati</taxon>
        <taxon>Bacteroidota</taxon>
        <taxon>Cytophagia</taxon>
        <taxon>Cytophagales</taxon>
        <taxon>Cyclobacteriaceae</taxon>
        <taxon>Cyclobacterium</taxon>
    </lineage>
</organism>
<comment type="caution">
    <text evidence="2">The sequence shown here is derived from an EMBL/GenBank/DDBJ whole genome shotgun (WGS) entry which is preliminary data.</text>
</comment>
<dbReference type="Proteomes" id="UP001236663">
    <property type="component" value="Unassembled WGS sequence"/>
</dbReference>
<accession>A0ABT8C3N6</accession>